<evidence type="ECO:0000256" key="2">
    <source>
        <dbReference type="ARBA" id="ARBA00022679"/>
    </source>
</evidence>
<name>A0AB33IWD2_9BACT</name>
<evidence type="ECO:0000313" key="6">
    <source>
        <dbReference type="EMBL" id="BFO72338.1"/>
    </source>
</evidence>
<feature type="domain" description="HipA-like C-terminal" evidence="4">
    <location>
        <begin position="180"/>
        <end position="389"/>
    </location>
</feature>
<gene>
    <name evidence="6" type="ORF">GTC17253_23040</name>
</gene>
<dbReference type="InterPro" id="IPR017508">
    <property type="entry name" value="HipA_N1"/>
</dbReference>
<dbReference type="EMBL" id="AP035785">
    <property type="protein sequence ID" value="BFO72338.1"/>
    <property type="molecule type" value="Genomic_DNA"/>
</dbReference>
<reference evidence="6" key="1">
    <citation type="submission" date="2024-07" db="EMBL/GenBank/DDBJ databases">
        <title>Complete genome sequence of Prevotella sp. YM-2024 GTC17253.</title>
        <authorList>
            <person name="Hayashi M."/>
            <person name="Muto Y."/>
            <person name="Tanaka K."/>
            <person name="Niwa H."/>
        </authorList>
    </citation>
    <scope>NUCLEOTIDE SEQUENCE</scope>
    <source>
        <strain evidence="6">GTC17253</strain>
    </source>
</reference>
<organism evidence="6">
    <name type="scientific">Prevotella sp. GTC17253</name>
    <dbReference type="NCBI Taxonomy" id="3236793"/>
    <lineage>
        <taxon>Bacteria</taxon>
        <taxon>Pseudomonadati</taxon>
        <taxon>Bacteroidota</taxon>
        <taxon>Bacteroidia</taxon>
        <taxon>Bacteroidales</taxon>
        <taxon>Prevotellaceae</taxon>
        <taxon>Prevotella</taxon>
    </lineage>
</organism>
<keyword evidence="2" id="KW-0808">Transferase</keyword>
<dbReference type="InterPro" id="IPR012893">
    <property type="entry name" value="HipA-like_C"/>
</dbReference>
<protein>
    <submittedName>
        <fullName evidence="6">Type II toxin-antitoxin system HipA family toxin</fullName>
    </submittedName>
</protein>
<dbReference type="GO" id="GO:0004674">
    <property type="term" value="F:protein serine/threonine kinase activity"/>
    <property type="evidence" value="ECO:0007669"/>
    <property type="project" value="TreeGrafter"/>
</dbReference>
<keyword evidence="3" id="KW-0418">Kinase</keyword>
<accession>A0AB33IWD2</accession>
<dbReference type="Pfam" id="PF07804">
    <property type="entry name" value="HipA_C"/>
    <property type="match status" value="1"/>
</dbReference>
<dbReference type="GO" id="GO:0005829">
    <property type="term" value="C:cytosol"/>
    <property type="evidence" value="ECO:0007669"/>
    <property type="project" value="TreeGrafter"/>
</dbReference>
<evidence type="ECO:0000259" key="5">
    <source>
        <dbReference type="Pfam" id="PF13657"/>
    </source>
</evidence>
<dbReference type="AlphaFoldDB" id="A0AB33IWD2"/>
<feature type="domain" description="HipA N-terminal subdomain 1" evidence="5">
    <location>
        <begin position="17"/>
        <end position="97"/>
    </location>
</feature>
<dbReference type="PANTHER" id="PTHR37419:SF8">
    <property type="entry name" value="TOXIN YJJJ"/>
    <property type="match status" value="1"/>
</dbReference>
<evidence type="ECO:0000256" key="1">
    <source>
        <dbReference type="ARBA" id="ARBA00010164"/>
    </source>
</evidence>
<evidence type="ECO:0000259" key="4">
    <source>
        <dbReference type="Pfam" id="PF07804"/>
    </source>
</evidence>
<dbReference type="InterPro" id="IPR052028">
    <property type="entry name" value="HipA_Ser/Thr_kinase"/>
</dbReference>
<dbReference type="PANTHER" id="PTHR37419">
    <property type="entry name" value="SERINE/THREONINE-PROTEIN KINASE TOXIN HIPA"/>
    <property type="match status" value="1"/>
</dbReference>
<comment type="similarity">
    <text evidence="1">Belongs to the HipA Ser/Thr kinase family.</text>
</comment>
<proteinExistence type="inferred from homology"/>
<evidence type="ECO:0000256" key="3">
    <source>
        <dbReference type="ARBA" id="ARBA00022777"/>
    </source>
</evidence>
<dbReference type="Pfam" id="PF13657">
    <property type="entry name" value="Couple_hipA"/>
    <property type="match status" value="1"/>
</dbReference>
<sequence length="418" mass="47454">MDRLLVYANFDWLDAEELVGTLYHERLRGTDKYGFEYDTGWLRRHPDISFGADIMNYASVQWSASGKDIFGCFSDMMPDRWGRTLMMRREQLAARDEQRVVRQLSSYDYLTGVSDFTRLGGLRLKNENGDGYVMSATPLSVPPLANVRELIYAAGQIEQSEERSELPEARWLRQLMNPGSSLGGARPKANVQDGGQLYIAKFPSRKDTYDVELWEHLCHLLAFRVGVLTAETSLLNVGTGFHTLLSKRFDRRGDTRIHFASAMTMLGLTDGCDANTGHGYLDMVDFIVQSCVDVERNLKELFRRVAFYICIGNSDDHFRNHGFILTKGGWTLAPAYDINPTLNTYQGLLISRNSNEANLNVLLDACEDYMLRRSDAENIVEEVRSGMADWASLAARLQIRKGEMALFADRINRFCVKV</sequence>